<keyword evidence="1" id="KW-0479">Metal-binding</keyword>
<dbReference type="SUPFAM" id="SSF57701">
    <property type="entry name" value="Zn2/Cys6 DNA-binding domain"/>
    <property type="match status" value="1"/>
</dbReference>
<dbReference type="InterPro" id="IPR036236">
    <property type="entry name" value="Znf_C2H2_sf"/>
</dbReference>
<evidence type="ECO:0000256" key="4">
    <source>
        <dbReference type="ARBA" id="ARBA00023125"/>
    </source>
</evidence>
<feature type="domain" description="C2H2-type" evidence="9">
    <location>
        <begin position="65"/>
        <end position="88"/>
    </location>
</feature>
<dbReference type="GO" id="GO:0006351">
    <property type="term" value="P:DNA-templated transcription"/>
    <property type="evidence" value="ECO:0007669"/>
    <property type="project" value="InterPro"/>
</dbReference>
<dbReference type="PROSITE" id="PS00028">
    <property type="entry name" value="ZINC_FINGER_C2H2_1"/>
    <property type="match status" value="2"/>
</dbReference>
<evidence type="ECO:0000256" key="1">
    <source>
        <dbReference type="ARBA" id="ARBA00022723"/>
    </source>
</evidence>
<keyword evidence="3" id="KW-0805">Transcription regulation</keyword>
<reference evidence="10" key="1">
    <citation type="submission" date="2021-12" db="EMBL/GenBank/DDBJ databases">
        <title>Convergent genome expansion in fungi linked to evolution of root-endophyte symbiosis.</title>
        <authorList>
            <consortium name="DOE Joint Genome Institute"/>
            <person name="Ke Y.-H."/>
            <person name="Bonito G."/>
            <person name="Liao H.-L."/>
            <person name="Looney B."/>
            <person name="Rojas-Flechas A."/>
            <person name="Nash J."/>
            <person name="Hameed K."/>
            <person name="Schadt C."/>
            <person name="Martin F."/>
            <person name="Crous P.W."/>
            <person name="Miettinen O."/>
            <person name="Magnuson J.K."/>
            <person name="Labbe J."/>
            <person name="Jacobson D."/>
            <person name="Doktycz M.J."/>
            <person name="Veneault-Fourrey C."/>
            <person name="Kuo A."/>
            <person name="Mondo S."/>
            <person name="Calhoun S."/>
            <person name="Riley R."/>
            <person name="Ohm R."/>
            <person name="LaButti K."/>
            <person name="Andreopoulos B."/>
            <person name="Pangilinan J."/>
            <person name="Nolan M."/>
            <person name="Tritt A."/>
            <person name="Clum A."/>
            <person name="Lipzen A."/>
            <person name="Daum C."/>
            <person name="Barry K."/>
            <person name="Grigoriev I.V."/>
            <person name="Vilgalys R."/>
        </authorList>
    </citation>
    <scope>NUCLEOTIDE SEQUENCE</scope>
    <source>
        <strain evidence="10">PMI_201</strain>
    </source>
</reference>
<evidence type="ECO:0000256" key="7">
    <source>
        <dbReference type="PROSITE-ProRule" id="PRU00042"/>
    </source>
</evidence>
<dbReference type="SUPFAM" id="SSF57667">
    <property type="entry name" value="beta-beta-alpha zinc fingers"/>
    <property type="match status" value="1"/>
</dbReference>
<dbReference type="PANTHER" id="PTHR47660:SF2">
    <property type="entry name" value="TRANSCRIPTION FACTOR WITH C2H2 AND ZN(2)-CYS(6) DNA BINDING DOMAIN (EUROFUNG)"/>
    <property type="match status" value="1"/>
</dbReference>
<dbReference type="GeneID" id="70252624"/>
<evidence type="ECO:0000256" key="6">
    <source>
        <dbReference type="ARBA" id="ARBA00023242"/>
    </source>
</evidence>
<dbReference type="Pfam" id="PF04082">
    <property type="entry name" value="Fungal_trans"/>
    <property type="match status" value="1"/>
</dbReference>
<evidence type="ECO:0000256" key="2">
    <source>
        <dbReference type="ARBA" id="ARBA00022833"/>
    </source>
</evidence>
<dbReference type="InterPro" id="IPR001138">
    <property type="entry name" value="Zn2Cys6_DnaBD"/>
</dbReference>
<organism evidence="10 11">
    <name type="scientific">Talaromyces proteolyticus</name>
    <dbReference type="NCBI Taxonomy" id="1131652"/>
    <lineage>
        <taxon>Eukaryota</taxon>
        <taxon>Fungi</taxon>
        <taxon>Dikarya</taxon>
        <taxon>Ascomycota</taxon>
        <taxon>Pezizomycotina</taxon>
        <taxon>Eurotiomycetes</taxon>
        <taxon>Eurotiomycetidae</taxon>
        <taxon>Eurotiales</taxon>
        <taxon>Trichocomaceae</taxon>
        <taxon>Talaromyces</taxon>
        <taxon>Talaromyces sect. Bacilispori</taxon>
    </lineage>
</organism>
<keyword evidence="11" id="KW-1185">Reference proteome</keyword>
<dbReference type="PROSITE" id="PS50157">
    <property type="entry name" value="ZINC_FINGER_C2H2_2"/>
    <property type="match status" value="2"/>
</dbReference>
<feature type="domain" description="C2H2-type" evidence="9">
    <location>
        <begin position="33"/>
        <end position="60"/>
    </location>
</feature>
<feature type="domain" description="Zn(2)-C6 fungal-type" evidence="8">
    <location>
        <begin position="101"/>
        <end position="130"/>
    </location>
</feature>
<dbReference type="EMBL" id="JAJTJA010000015">
    <property type="protein sequence ID" value="KAH8689506.1"/>
    <property type="molecule type" value="Genomic_DNA"/>
</dbReference>
<dbReference type="Pfam" id="PF00172">
    <property type="entry name" value="Zn_clus"/>
    <property type="match status" value="1"/>
</dbReference>
<evidence type="ECO:0000313" key="10">
    <source>
        <dbReference type="EMBL" id="KAH8689506.1"/>
    </source>
</evidence>
<comment type="caution">
    <text evidence="10">The sequence shown here is derived from an EMBL/GenBank/DDBJ whole genome shotgun (WGS) entry which is preliminary data.</text>
</comment>
<dbReference type="PROSITE" id="PS50048">
    <property type="entry name" value="ZN2_CY6_FUNGAL_2"/>
    <property type="match status" value="1"/>
</dbReference>
<dbReference type="Proteomes" id="UP001201262">
    <property type="component" value="Unassembled WGS sequence"/>
</dbReference>
<keyword evidence="2" id="KW-0862">Zinc</keyword>
<dbReference type="GO" id="GO:0008270">
    <property type="term" value="F:zinc ion binding"/>
    <property type="evidence" value="ECO:0007669"/>
    <property type="project" value="UniProtKB-KW"/>
</dbReference>
<dbReference type="PANTHER" id="PTHR47660">
    <property type="entry name" value="TRANSCRIPTION FACTOR WITH C2H2 AND ZN(2)-CYS(6) DNA BINDING DOMAIN (EUROFUNG)-RELATED-RELATED"/>
    <property type="match status" value="1"/>
</dbReference>
<dbReference type="InterPro" id="IPR036864">
    <property type="entry name" value="Zn2-C6_fun-type_DNA-bd_sf"/>
</dbReference>
<keyword evidence="6" id="KW-0539">Nucleus</keyword>
<evidence type="ECO:0000256" key="3">
    <source>
        <dbReference type="ARBA" id="ARBA00023015"/>
    </source>
</evidence>
<name>A0AAD4PTZ9_9EURO</name>
<keyword evidence="4" id="KW-0238">DNA-binding</keyword>
<keyword evidence="7" id="KW-0863">Zinc-finger</keyword>
<dbReference type="AlphaFoldDB" id="A0AAD4PTZ9"/>
<protein>
    <submittedName>
        <fullName evidence="10">Fungal-specific transcription factor domain-containing protein</fullName>
    </submittedName>
</protein>
<dbReference type="Gene3D" id="4.10.240.10">
    <property type="entry name" value="Zn(2)-C6 fungal-type DNA-binding domain"/>
    <property type="match status" value="1"/>
</dbReference>
<dbReference type="SMART" id="SM00355">
    <property type="entry name" value="ZnF_C2H2"/>
    <property type="match status" value="2"/>
</dbReference>
<proteinExistence type="predicted"/>
<evidence type="ECO:0000256" key="5">
    <source>
        <dbReference type="ARBA" id="ARBA00023163"/>
    </source>
</evidence>
<dbReference type="InterPro" id="IPR013087">
    <property type="entry name" value="Znf_C2H2_type"/>
</dbReference>
<dbReference type="InterPro" id="IPR007219">
    <property type="entry name" value="XnlR_reg_dom"/>
</dbReference>
<evidence type="ECO:0000259" key="9">
    <source>
        <dbReference type="PROSITE" id="PS50157"/>
    </source>
</evidence>
<gene>
    <name evidence="10" type="ORF">BGW36DRAFT_466374</name>
</gene>
<dbReference type="CDD" id="cd00067">
    <property type="entry name" value="GAL4"/>
    <property type="match status" value="1"/>
</dbReference>
<dbReference type="GO" id="GO:0003677">
    <property type="term" value="F:DNA binding"/>
    <property type="evidence" value="ECO:0007669"/>
    <property type="project" value="UniProtKB-KW"/>
</dbReference>
<dbReference type="Pfam" id="PF00096">
    <property type="entry name" value="zf-C2H2"/>
    <property type="match status" value="2"/>
</dbReference>
<evidence type="ECO:0000313" key="11">
    <source>
        <dbReference type="Proteomes" id="UP001201262"/>
    </source>
</evidence>
<dbReference type="GO" id="GO:0000981">
    <property type="term" value="F:DNA-binding transcription factor activity, RNA polymerase II-specific"/>
    <property type="evidence" value="ECO:0007669"/>
    <property type="project" value="InterPro"/>
</dbReference>
<dbReference type="Gene3D" id="3.30.160.60">
    <property type="entry name" value="Classic Zinc Finger"/>
    <property type="match status" value="2"/>
</dbReference>
<keyword evidence="5" id="KW-0804">Transcription</keyword>
<dbReference type="SMART" id="SM00066">
    <property type="entry name" value="GAL4"/>
    <property type="match status" value="1"/>
</dbReference>
<accession>A0AAD4PTZ9</accession>
<dbReference type="CDD" id="cd12148">
    <property type="entry name" value="fungal_TF_MHR"/>
    <property type="match status" value="1"/>
</dbReference>
<sequence length="890" mass="100122">MQRIGNLCEMVDADSFLLTQNHGKKYNKKQNSHQCDECPMSFSRPSHLTRHALSHRSRNDHSSSYNCTECDKKFFRKDILLRHLRSVHQKVITGKGSAQRSCLRCVAKKMKCDRAHPCQSCIVTQSKCLYKHDNTQYQRTNAFSAVNTPESEPPQHVNLQHQYSEDVLDNARSNHYLLCRESMNVTNFPQDNSEDLSMEEGTGTTLLNNDTEPDLNPHAVSPNIGDQYITSGPYIGSEITDLLTNDVSLGYGGLDWLDIQLQDQLLPTNTGYSKEPIITPPTNLCGPNEYGFPLPPTRAWNNDTRPQNISINFVAPRSSSSQPNTQQWPFDSTREQVHQGYRLSSLREFLHGSLRTTSNGCQKLTVSLVNLLSNKYVPKLDEDTNDYETLRSMHLLQRAIDSFISRFHSVLPMIHIPTFRLSTCPAVLVESMACIGAMLLEDADALDKAEVFSKICETVIIWLGVSDASSYCDLDYLAACCLYQIYCLGSGNRQLYQDADRFRGVLIGSLRGLGLFQSQVPCEVDRSSHLQVQAGMTEIQASWLRWRDQEQEQRLAWSVFEYDCSLCTLTNRRGMVDIGELPSRLPCIEALWEAPSAEAWRTLSSRLSAVASGPSLMPAIRVITAGKKLPPGLSSWGKRLCSQIIGRLLWDLKQMEGMSILRCLGLPRPMSLENHTKNTLLQTFDKLVTEIQAPESTKEIIDFNITQLIIHYSFLNSAENVMELVVYLVRVSATKGVSPSEGNVDAAKRQLRLSFDSDLCMTRKLVWHAAQIIGVAHEYMVSAPCEILRVFMGCIFLIAFAKYSPVVAGTSSSRTIKLDRISKDLGQTELVDAWIRHGGIATIAGMEATTSWEFVAHISNHTQALLRKVHFWGLSQKFSQILQIFQNIES</sequence>
<evidence type="ECO:0000259" key="8">
    <source>
        <dbReference type="PROSITE" id="PS50048"/>
    </source>
</evidence>
<dbReference type="RefSeq" id="XP_046065860.1">
    <property type="nucleotide sequence ID" value="XM_046222337.1"/>
</dbReference>